<feature type="region of interest" description="Disordered" evidence="1">
    <location>
        <begin position="446"/>
        <end position="470"/>
    </location>
</feature>
<proteinExistence type="predicted"/>
<evidence type="ECO:0000256" key="1">
    <source>
        <dbReference type="SAM" id="MobiDB-lite"/>
    </source>
</evidence>
<keyword evidence="2" id="KW-0812">Transmembrane</keyword>
<feature type="transmembrane region" description="Helical" evidence="2">
    <location>
        <begin position="177"/>
        <end position="196"/>
    </location>
</feature>
<feature type="compositionally biased region" description="Low complexity" evidence="1">
    <location>
        <begin position="380"/>
        <end position="395"/>
    </location>
</feature>
<evidence type="ECO:0000313" key="4">
    <source>
        <dbReference type="Proteomes" id="UP001165122"/>
    </source>
</evidence>
<feature type="compositionally biased region" description="Basic residues" evidence="1">
    <location>
        <begin position="1"/>
        <end position="11"/>
    </location>
</feature>
<keyword evidence="2" id="KW-1133">Transmembrane helix</keyword>
<feature type="region of interest" description="Disordered" evidence="1">
    <location>
        <begin position="328"/>
        <end position="365"/>
    </location>
</feature>
<dbReference type="Proteomes" id="UP001165122">
    <property type="component" value="Unassembled WGS sequence"/>
</dbReference>
<evidence type="ECO:0000256" key="2">
    <source>
        <dbReference type="SAM" id="Phobius"/>
    </source>
</evidence>
<accession>A0A9W7CKP8</accession>
<comment type="caution">
    <text evidence="3">The sequence shown here is derived from an EMBL/GenBank/DDBJ whole genome shotgun (WGS) entry which is preliminary data.</text>
</comment>
<organism evidence="3 4">
    <name type="scientific">Triparma laevis f. longispina</name>
    <dbReference type="NCBI Taxonomy" id="1714387"/>
    <lineage>
        <taxon>Eukaryota</taxon>
        <taxon>Sar</taxon>
        <taxon>Stramenopiles</taxon>
        <taxon>Ochrophyta</taxon>
        <taxon>Bolidophyceae</taxon>
        <taxon>Parmales</taxon>
        <taxon>Triparmaceae</taxon>
        <taxon>Triparma</taxon>
    </lineage>
</organism>
<feature type="region of interest" description="Disordered" evidence="1">
    <location>
        <begin position="378"/>
        <end position="416"/>
    </location>
</feature>
<keyword evidence="4" id="KW-1185">Reference proteome</keyword>
<protein>
    <submittedName>
        <fullName evidence="3">Uncharacterized protein</fullName>
    </submittedName>
</protein>
<dbReference type="AlphaFoldDB" id="A0A9W7CKP8"/>
<feature type="region of interest" description="Disordered" evidence="1">
    <location>
        <begin position="1"/>
        <end position="68"/>
    </location>
</feature>
<dbReference type="OrthoDB" id="10436331at2759"/>
<gene>
    <name evidence="3" type="ORF">TrLO_g3731</name>
</gene>
<name>A0A9W7CKP8_9STRA</name>
<keyword evidence="2" id="KW-0472">Membrane</keyword>
<sequence>MQKHSNARRRSGEKLGQSPEPPRKHSTSSANGGGGVALRRGSGKNGVNNRTIGRERGESDEGVKMERVSSEMAGRVLKVEKSLDEAFRIMDERRRSQNLEKESLLSQILKIKGQNDTFKTTLQAKEYDRIDAKKVETYLRLLEEQIMVLSRQLDHAKQDSFKIRVVSREEVTGARKLVACLRVVFFVLLGGVVVFVPEFAEGGGGGGGMTLPMRGINNTAAEHVMAVQGYVRERINWRDCMDRYGVFSITCIMLHIVFETGGQQAKRGGKSWLKSMIDEGVVLWVLSVVVRSLVGVAEAVATVIAITATGMALRADWRKVIDDDIVEEEGEGEGRVGGRGRAVKGEKEEVKSPAASLVPEIPEPIRRKDSEHLFDHVYESSVKSQPSSPRVSSKSEPGTPPSTLPKSTNSDLEALKDTVPVVNKDTGEKMNLQFLEELNSQCHVFSPDSTPSSKNPQYLTSQPKSVGEDFDNHKEFWSDLRQDRKKKGGMFTKLNGVRKKIHVPKFSGGK</sequence>
<feature type="compositionally biased region" description="Polar residues" evidence="1">
    <location>
        <begin position="446"/>
        <end position="464"/>
    </location>
</feature>
<feature type="compositionally biased region" description="Basic and acidic residues" evidence="1">
    <location>
        <begin position="52"/>
        <end position="68"/>
    </location>
</feature>
<evidence type="ECO:0000313" key="3">
    <source>
        <dbReference type="EMBL" id="GMI06389.1"/>
    </source>
</evidence>
<dbReference type="EMBL" id="BRXW01000099">
    <property type="protein sequence ID" value="GMI06389.1"/>
    <property type="molecule type" value="Genomic_DNA"/>
</dbReference>
<reference evidence="4" key="1">
    <citation type="journal article" date="2023" name="Commun. Biol.">
        <title>Genome analysis of Parmales, the sister group of diatoms, reveals the evolutionary specialization of diatoms from phago-mixotrophs to photoautotrophs.</title>
        <authorList>
            <person name="Ban H."/>
            <person name="Sato S."/>
            <person name="Yoshikawa S."/>
            <person name="Yamada K."/>
            <person name="Nakamura Y."/>
            <person name="Ichinomiya M."/>
            <person name="Sato N."/>
            <person name="Blanc-Mathieu R."/>
            <person name="Endo H."/>
            <person name="Kuwata A."/>
            <person name="Ogata H."/>
        </authorList>
    </citation>
    <scope>NUCLEOTIDE SEQUENCE [LARGE SCALE GENOMIC DNA]</scope>
    <source>
        <strain evidence="4">NIES 3700</strain>
    </source>
</reference>